<proteinExistence type="predicted"/>
<dbReference type="EMBL" id="BASM01000001">
    <property type="protein sequence ID" value="GAD25030.1"/>
    <property type="molecule type" value="Genomic_DNA"/>
</dbReference>
<keyword evidence="2" id="KW-1185">Reference proteome</keyword>
<evidence type="ECO:0000313" key="1">
    <source>
        <dbReference type="EMBL" id="GAD25030.1"/>
    </source>
</evidence>
<organism evidence="1 2">
    <name type="scientific">Gluconobacter thailandicus NBRC 3257</name>
    <dbReference type="NCBI Taxonomy" id="1381097"/>
    <lineage>
        <taxon>Bacteria</taxon>
        <taxon>Pseudomonadati</taxon>
        <taxon>Pseudomonadota</taxon>
        <taxon>Alphaproteobacteria</taxon>
        <taxon>Acetobacterales</taxon>
        <taxon>Acetobacteraceae</taxon>
        <taxon>Gluconobacter</taxon>
    </lineage>
</organism>
<reference evidence="1 2" key="1">
    <citation type="submission" date="2013-08" db="EMBL/GenBank/DDBJ databases">
        <title>Gluconobacter thailandicus NBRC 3257 whole genome sequence.</title>
        <authorList>
            <person name="Matsutani M."/>
            <person name="Yakushi T."/>
            <person name="Matsushita K."/>
        </authorList>
    </citation>
    <scope>NUCLEOTIDE SEQUENCE [LARGE SCALE GENOMIC DNA]</scope>
    <source>
        <strain evidence="1 2">NBRC 3257</strain>
    </source>
</reference>
<gene>
    <name evidence="1" type="ORF">NBRC3257_0029</name>
</gene>
<protein>
    <submittedName>
        <fullName evidence="1">Uncharacterized protein</fullName>
    </submittedName>
</protein>
<sequence length="59" mass="6209">MVPPFISAPNTEGRLSWFPARRVDTSSTGSSHAGLYGASKKLTLSGENRASGTELDLEG</sequence>
<comment type="caution">
    <text evidence="1">The sequence shown here is derived from an EMBL/GenBank/DDBJ whole genome shotgun (WGS) entry which is preliminary data.</text>
</comment>
<evidence type="ECO:0000313" key="2">
    <source>
        <dbReference type="Proteomes" id="UP000018209"/>
    </source>
</evidence>
<accession>A0ABQ0IS31</accession>
<dbReference type="Proteomes" id="UP000018209">
    <property type="component" value="Unassembled WGS sequence"/>
</dbReference>
<name>A0ABQ0IS31_GLUTH</name>